<dbReference type="PANTHER" id="PTHR42937">
    <property type="match status" value="1"/>
</dbReference>
<dbReference type="InterPro" id="IPR036052">
    <property type="entry name" value="TrpB-like_PALP_sf"/>
</dbReference>
<organism evidence="2 3">
    <name type="scientific">Anthostomella pinea</name>
    <dbReference type="NCBI Taxonomy" id="933095"/>
    <lineage>
        <taxon>Eukaryota</taxon>
        <taxon>Fungi</taxon>
        <taxon>Dikarya</taxon>
        <taxon>Ascomycota</taxon>
        <taxon>Pezizomycotina</taxon>
        <taxon>Sordariomycetes</taxon>
        <taxon>Xylariomycetidae</taxon>
        <taxon>Xylariales</taxon>
        <taxon>Xylariaceae</taxon>
        <taxon>Anthostomella</taxon>
    </lineage>
</organism>
<keyword evidence="3" id="KW-1185">Reference proteome</keyword>
<dbReference type="Proteomes" id="UP001295740">
    <property type="component" value="Unassembled WGS sequence"/>
</dbReference>
<dbReference type="AlphaFoldDB" id="A0AAI8VS55"/>
<evidence type="ECO:0000313" key="2">
    <source>
        <dbReference type="EMBL" id="CAJ2509628.1"/>
    </source>
</evidence>
<dbReference type="Gene3D" id="3.40.50.1100">
    <property type="match status" value="3"/>
</dbReference>
<dbReference type="PANTHER" id="PTHR42937:SF1">
    <property type="entry name" value="DIAMINOPROPIONATE AMMONIA-LYASE"/>
    <property type="match status" value="1"/>
</dbReference>
<dbReference type="InterPro" id="IPR001926">
    <property type="entry name" value="TrpB-like_PALP"/>
</dbReference>
<evidence type="ECO:0000313" key="3">
    <source>
        <dbReference type="Proteomes" id="UP001295740"/>
    </source>
</evidence>
<gene>
    <name evidence="2" type="ORF">KHLLAP_LOCUS10096</name>
</gene>
<dbReference type="EMBL" id="CAUWAG010000012">
    <property type="protein sequence ID" value="CAJ2509628.1"/>
    <property type="molecule type" value="Genomic_DNA"/>
</dbReference>
<protein>
    <submittedName>
        <fullName evidence="2">Uu.00g146540.m01.CDS01</fullName>
    </submittedName>
</protein>
<name>A0AAI8VS55_9PEZI</name>
<comment type="caution">
    <text evidence="2">The sequence shown here is derived from an EMBL/GenBank/DDBJ whole genome shotgun (WGS) entry which is preliminary data.</text>
</comment>
<sequence>MSASVHLNPDAQRWTPDGAQAGTEATVLAFHKTLPDYNETKLHSLPKLADELGLRHVLVKDESNRFGLPAFKILGASWAVYRAVGAHLGLDVADGSVPIADLGAKAREAGVGIVTSTEGNCGRAVARMAKYLGIATRVFVPSYMSETTRERIRSEGPELIVVDGSYDDTIPVIQKEAEAENVVLVLDVSFDGFEVVPTYFVEGYITMLAESDRQVLEVTGGKPATHAIVPCGAGSITEAVTAHFKGTEGRRKYGTASVIAVEPVTAACLQQSMKAGRSVSVKTEDTIMAGMNCGTLSTSAWPILKAGVDASIIVTDHESHDAVEELKTSGILAGPCGAASLSALRRACTDTRAELGLDENAVVILYCTEGAREYVIPV</sequence>
<proteinExistence type="predicted"/>
<reference evidence="2" key="1">
    <citation type="submission" date="2023-10" db="EMBL/GenBank/DDBJ databases">
        <authorList>
            <person name="Hackl T."/>
        </authorList>
    </citation>
    <scope>NUCLEOTIDE SEQUENCE</scope>
</reference>
<dbReference type="Pfam" id="PF00291">
    <property type="entry name" value="PALP"/>
    <property type="match status" value="1"/>
</dbReference>
<accession>A0AAI8VS55</accession>
<evidence type="ECO:0000259" key="1">
    <source>
        <dbReference type="Pfam" id="PF00291"/>
    </source>
</evidence>
<feature type="domain" description="Tryptophan synthase beta chain-like PALP" evidence="1">
    <location>
        <begin position="36"/>
        <end position="363"/>
    </location>
</feature>
<dbReference type="NCBIfam" id="NF006058">
    <property type="entry name" value="PRK08206.1"/>
    <property type="match status" value="1"/>
</dbReference>
<dbReference type="SUPFAM" id="SSF53686">
    <property type="entry name" value="Tryptophan synthase beta subunit-like PLP-dependent enzymes"/>
    <property type="match status" value="1"/>
</dbReference>